<proteinExistence type="predicted"/>
<dbReference type="EMBL" id="JADEXQ010000009">
    <property type="protein sequence ID" value="MBE9028926.1"/>
    <property type="molecule type" value="Genomic_DNA"/>
</dbReference>
<protein>
    <recommendedName>
        <fullName evidence="3">GTPase, G3E family protein</fullName>
    </recommendedName>
</protein>
<dbReference type="AlphaFoldDB" id="A0A928VHY2"/>
<dbReference type="Proteomes" id="UP000625316">
    <property type="component" value="Unassembled WGS sequence"/>
</dbReference>
<dbReference type="RefSeq" id="WP_264323749.1">
    <property type="nucleotide sequence ID" value="NZ_JADEXQ010000009.1"/>
</dbReference>
<evidence type="ECO:0000313" key="2">
    <source>
        <dbReference type="Proteomes" id="UP000625316"/>
    </source>
</evidence>
<keyword evidence="2" id="KW-1185">Reference proteome</keyword>
<organism evidence="1 2">
    <name type="scientific">Romeriopsis navalis LEGE 11480</name>
    <dbReference type="NCBI Taxonomy" id="2777977"/>
    <lineage>
        <taxon>Bacteria</taxon>
        <taxon>Bacillati</taxon>
        <taxon>Cyanobacteriota</taxon>
        <taxon>Cyanophyceae</taxon>
        <taxon>Leptolyngbyales</taxon>
        <taxon>Leptolyngbyaceae</taxon>
        <taxon>Romeriopsis</taxon>
        <taxon>Romeriopsis navalis</taxon>
    </lineage>
</organism>
<gene>
    <name evidence="1" type="ORF">IQ266_04010</name>
</gene>
<evidence type="ECO:0000313" key="1">
    <source>
        <dbReference type="EMBL" id="MBE9028926.1"/>
    </source>
</evidence>
<name>A0A928VHY2_9CYAN</name>
<evidence type="ECO:0008006" key="3">
    <source>
        <dbReference type="Google" id="ProtNLM"/>
    </source>
</evidence>
<accession>A0A928VHY2</accession>
<reference evidence="1" key="1">
    <citation type="submission" date="2020-10" db="EMBL/GenBank/DDBJ databases">
        <authorList>
            <person name="Castelo-Branco R."/>
            <person name="Eusebio N."/>
            <person name="Adriana R."/>
            <person name="Vieira A."/>
            <person name="Brugerolle De Fraissinette N."/>
            <person name="Rezende De Castro R."/>
            <person name="Schneider M.P."/>
            <person name="Vasconcelos V."/>
            <person name="Leao P.N."/>
        </authorList>
    </citation>
    <scope>NUCLEOTIDE SEQUENCE</scope>
    <source>
        <strain evidence="1">LEGE 11480</strain>
    </source>
</reference>
<comment type="caution">
    <text evidence="1">The sequence shown here is derived from an EMBL/GenBank/DDBJ whole genome shotgun (WGS) entry which is preliminary data.</text>
</comment>
<sequence length="255" mass="27925">MSLQITWVAGATGAGKTTWIRDHIDSLAVPCAYWHYAADAQSIEPSTIDATYLSYVCPGLRILRAAPSHGELAKLAEQVQHLLIELPSDIDRATLPELTATPAEYLWIQASNLAVDVGWASRTIAGGHGSSSTSPSQSIDLTGEILDPPSLAMLWTEITQGAYGEVQRAKALLETIEGYPLYFDYVAGSVQTDYEELEITRNLQGRPQRFSGLSIIGEVNHRTLQQSLKDASLDDRLIEYYQSQIQSMLQSPSVS</sequence>